<comment type="caution">
    <text evidence="2">The sequence shown here is derived from an EMBL/GenBank/DDBJ whole genome shotgun (WGS) entry which is preliminary data.</text>
</comment>
<evidence type="ECO:0000259" key="1">
    <source>
        <dbReference type="Pfam" id="PF13439"/>
    </source>
</evidence>
<reference evidence="2 3" key="1">
    <citation type="submission" date="2019-01" db="EMBL/GenBank/DDBJ databases">
        <authorList>
            <person name="Chen W.-M."/>
        </authorList>
    </citation>
    <scope>NUCLEOTIDE SEQUENCE [LARGE SCALE GENOMIC DNA]</scope>
    <source>
        <strain evidence="2 3">CCP-18</strain>
    </source>
</reference>
<dbReference type="GO" id="GO:0016757">
    <property type="term" value="F:glycosyltransferase activity"/>
    <property type="evidence" value="ECO:0007669"/>
    <property type="project" value="UniProtKB-ARBA"/>
</dbReference>
<dbReference type="Proteomes" id="UP000288587">
    <property type="component" value="Unassembled WGS sequence"/>
</dbReference>
<keyword evidence="2" id="KW-0808">Transferase</keyword>
<accession>A0A437LU83</accession>
<dbReference type="Pfam" id="PF13439">
    <property type="entry name" value="Glyco_transf_4"/>
    <property type="match status" value="1"/>
</dbReference>
<dbReference type="InterPro" id="IPR028098">
    <property type="entry name" value="Glyco_trans_4-like_N"/>
</dbReference>
<keyword evidence="3" id="KW-1185">Reference proteome</keyword>
<evidence type="ECO:0000313" key="3">
    <source>
        <dbReference type="Proteomes" id="UP000288587"/>
    </source>
</evidence>
<protein>
    <submittedName>
        <fullName evidence="2">Glycosyltransferase</fullName>
    </submittedName>
</protein>
<proteinExistence type="predicted"/>
<name>A0A437LU83_9BURK</name>
<dbReference type="Gene3D" id="3.40.50.2000">
    <property type="entry name" value="Glycogen Phosphorylase B"/>
    <property type="match status" value="1"/>
</dbReference>
<gene>
    <name evidence="2" type="ORF">EOD73_01610</name>
</gene>
<feature type="domain" description="Glycosyltransferase subfamily 4-like N-terminal" evidence="1">
    <location>
        <begin position="18"/>
        <end position="203"/>
    </location>
</feature>
<evidence type="ECO:0000313" key="2">
    <source>
        <dbReference type="EMBL" id="RVT88908.1"/>
    </source>
</evidence>
<organism evidence="2 3">
    <name type="scientific">Inhella crocodyli</name>
    <dbReference type="NCBI Taxonomy" id="2499851"/>
    <lineage>
        <taxon>Bacteria</taxon>
        <taxon>Pseudomonadati</taxon>
        <taxon>Pseudomonadota</taxon>
        <taxon>Betaproteobacteria</taxon>
        <taxon>Burkholderiales</taxon>
        <taxon>Sphaerotilaceae</taxon>
        <taxon>Inhella</taxon>
    </lineage>
</organism>
<dbReference type="OrthoDB" id="9794575at2"/>
<sequence length="408" mass="44995">MIAYHFPPLAGSSGIQRTLRFVQQLPQQGWQPVVLSAHPRAYERTDSALLADVPVSVPVVRAQAFDAARHFALWGRYPGALARPDRWMSWRFDAVRQGLALIKAHRPAAIWSTYPIATAHAIAAELAQRSGLPWIADFRDPMAQEGYPADPAQWRSFDAIESRAFALAQHCVLTTPGAERLYRERYPSAAAKICRIENGYDEDTFAKAESRLKQQEAKPNATPVLLHSGIVYPDERNPTQLFEALGRLRALGAITPGDFKIRFRAAVHDALLRRLAAEHKVEDFVEIAPPIPYADALSEMLQVAALVIMQSSNCNDQVPAKVYEYLRARRPVLALTDPQGDTAAVARASGIEAIVPLNDTEALCQQLPVFLRRLRDEPAALVASEAAVSSASRTSRTRDLAALLDTIA</sequence>
<dbReference type="EMBL" id="SACM01000001">
    <property type="protein sequence ID" value="RVT88908.1"/>
    <property type="molecule type" value="Genomic_DNA"/>
</dbReference>
<dbReference type="SUPFAM" id="SSF53756">
    <property type="entry name" value="UDP-Glycosyltransferase/glycogen phosphorylase"/>
    <property type="match status" value="1"/>
</dbReference>
<dbReference type="AlphaFoldDB" id="A0A437LU83"/>